<evidence type="ECO:0000313" key="3">
    <source>
        <dbReference type="Proteomes" id="UP000054321"/>
    </source>
</evidence>
<dbReference type="GO" id="GO:0046983">
    <property type="term" value="F:protein dimerization activity"/>
    <property type="evidence" value="ECO:0007669"/>
    <property type="project" value="InterPro"/>
</dbReference>
<evidence type="ECO:0008006" key="4">
    <source>
        <dbReference type="Google" id="ProtNLM"/>
    </source>
</evidence>
<dbReference type="InParanoid" id="A0A0C3GAI5"/>
<sequence length="178" mass="19651">MTGTDYDDFRLARNRSERFRKARNNLFKRGNEISCKNKAEMLILIRRKGKFYRFCNSDDLLHISETEIRKATSPLVVPSKRLSTPPPIVPERGKVTESPVVPTTEGSPSFPTMSEKHRSAPSPATMSQTSSPTSFKTRLPTTPPLKFGSPDNGESSAGHGSLVFLAAAALSRIRKIGC</sequence>
<gene>
    <name evidence="2" type="ORF">OIDMADRAFT_35997</name>
</gene>
<keyword evidence="3" id="KW-1185">Reference proteome</keyword>
<dbReference type="SUPFAM" id="SSF55455">
    <property type="entry name" value="SRF-like"/>
    <property type="match status" value="1"/>
</dbReference>
<dbReference type="HOGENOM" id="CLU_1511045_0_0_1"/>
<reference evidence="3" key="2">
    <citation type="submission" date="2015-01" db="EMBL/GenBank/DDBJ databases">
        <title>Evolutionary Origins and Diversification of the Mycorrhizal Mutualists.</title>
        <authorList>
            <consortium name="DOE Joint Genome Institute"/>
            <consortium name="Mycorrhizal Genomics Consortium"/>
            <person name="Kohler A."/>
            <person name="Kuo A."/>
            <person name="Nagy L.G."/>
            <person name="Floudas D."/>
            <person name="Copeland A."/>
            <person name="Barry K.W."/>
            <person name="Cichocki N."/>
            <person name="Veneault-Fourrey C."/>
            <person name="LaButti K."/>
            <person name="Lindquist E.A."/>
            <person name="Lipzen A."/>
            <person name="Lundell T."/>
            <person name="Morin E."/>
            <person name="Murat C."/>
            <person name="Riley R."/>
            <person name="Ohm R."/>
            <person name="Sun H."/>
            <person name="Tunlid A."/>
            <person name="Henrissat B."/>
            <person name="Grigoriev I.V."/>
            <person name="Hibbett D.S."/>
            <person name="Martin F."/>
        </authorList>
    </citation>
    <scope>NUCLEOTIDE SEQUENCE [LARGE SCALE GENOMIC DNA]</scope>
    <source>
        <strain evidence="3">Zn</strain>
    </source>
</reference>
<dbReference type="GO" id="GO:0045944">
    <property type="term" value="P:positive regulation of transcription by RNA polymerase II"/>
    <property type="evidence" value="ECO:0007669"/>
    <property type="project" value="UniProtKB-ARBA"/>
</dbReference>
<dbReference type="GO" id="GO:0003677">
    <property type="term" value="F:DNA binding"/>
    <property type="evidence" value="ECO:0007669"/>
    <property type="project" value="InterPro"/>
</dbReference>
<evidence type="ECO:0000256" key="1">
    <source>
        <dbReference type="SAM" id="MobiDB-lite"/>
    </source>
</evidence>
<dbReference type="EMBL" id="KN832898">
    <property type="protein sequence ID" value="KIM93205.1"/>
    <property type="molecule type" value="Genomic_DNA"/>
</dbReference>
<dbReference type="InterPro" id="IPR036879">
    <property type="entry name" value="TF_MADSbox_sf"/>
</dbReference>
<dbReference type="AlphaFoldDB" id="A0A0C3GAI5"/>
<feature type="compositionally biased region" description="Polar residues" evidence="1">
    <location>
        <begin position="122"/>
        <end position="140"/>
    </location>
</feature>
<protein>
    <recommendedName>
        <fullName evidence="4">MADS-box domain-containing protein</fullName>
    </recommendedName>
</protein>
<accession>A0A0C3GAI5</accession>
<dbReference type="OrthoDB" id="3551822at2759"/>
<reference evidence="2 3" key="1">
    <citation type="submission" date="2014-04" db="EMBL/GenBank/DDBJ databases">
        <authorList>
            <consortium name="DOE Joint Genome Institute"/>
            <person name="Kuo A."/>
            <person name="Martino E."/>
            <person name="Perotto S."/>
            <person name="Kohler A."/>
            <person name="Nagy L.G."/>
            <person name="Floudas D."/>
            <person name="Copeland A."/>
            <person name="Barry K.W."/>
            <person name="Cichocki N."/>
            <person name="Veneault-Fourrey C."/>
            <person name="LaButti K."/>
            <person name="Lindquist E.A."/>
            <person name="Lipzen A."/>
            <person name="Lundell T."/>
            <person name="Morin E."/>
            <person name="Murat C."/>
            <person name="Sun H."/>
            <person name="Tunlid A."/>
            <person name="Henrissat B."/>
            <person name="Grigoriev I.V."/>
            <person name="Hibbett D.S."/>
            <person name="Martin F."/>
            <person name="Nordberg H.P."/>
            <person name="Cantor M.N."/>
            <person name="Hua S.X."/>
        </authorList>
    </citation>
    <scope>NUCLEOTIDE SEQUENCE [LARGE SCALE GENOMIC DNA]</scope>
    <source>
        <strain evidence="2 3">Zn</strain>
    </source>
</reference>
<name>A0A0C3GAI5_OIDMZ</name>
<organism evidence="2 3">
    <name type="scientific">Oidiodendron maius (strain Zn)</name>
    <dbReference type="NCBI Taxonomy" id="913774"/>
    <lineage>
        <taxon>Eukaryota</taxon>
        <taxon>Fungi</taxon>
        <taxon>Dikarya</taxon>
        <taxon>Ascomycota</taxon>
        <taxon>Pezizomycotina</taxon>
        <taxon>Leotiomycetes</taxon>
        <taxon>Leotiomycetes incertae sedis</taxon>
        <taxon>Myxotrichaceae</taxon>
        <taxon>Oidiodendron</taxon>
    </lineage>
</organism>
<evidence type="ECO:0000313" key="2">
    <source>
        <dbReference type="EMBL" id="KIM93205.1"/>
    </source>
</evidence>
<proteinExistence type="predicted"/>
<feature type="region of interest" description="Disordered" evidence="1">
    <location>
        <begin position="79"/>
        <end position="156"/>
    </location>
</feature>
<dbReference type="Proteomes" id="UP000054321">
    <property type="component" value="Unassembled WGS sequence"/>
</dbReference>